<dbReference type="Gene3D" id="3.20.20.140">
    <property type="entry name" value="Metal-dependent hydrolases"/>
    <property type="match status" value="1"/>
</dbReference>
<evidence type="ECO:0000313" key="8">
    <source>
        <dbReference type="Proteomes" id="UP000622648"/>
    </source>
</evidence>
<reference evidence="5" key="1">
    <citation type="journal article" date="2014" name="Int. J. Syst. Evol. Microbiol.">
        <title>Complete genome of a new Firmicutes species belonging to the dominant human colonic microbiota ('Ruminococcus bicirculans') reveals two chromosomes and a selective capacity to utilize plant glucans.</title>
        <authorList>
            <consortium name="NISC Comparative Sequencing Program"/>
            <person name="Wegmann U."/>
            <person name="Louis P."/>
            <person name="Goesmann A."/>
            <person name="Henrissat B."/>
            <person name="Duncan S.H."/>
            <person name="Flint H.J."/>
        </authorList>
    </citation>
    <scope>NUCLEOTIDE SEQUENCE</scope>
    <source>
        <strain evidence="5">CGMCC 1.15644</strain>
    </source>
</reference>
<evidence type="ECO:0000256" key="4">
    <source>
        <dbReference type="ARBA" id="ARBA00051722"/>
    </source>
</evidence>
<organism evidence="6 7">
    <name type="scientific">Pedobacter psychrotolerans</name>
    <dbReference type="NCBI Taxonomy" id="1843235"/>
    <lineage>
        <taxon>Bacteria</taxon>
        <taxon>Pseudomonadati</taxon>
        <taxon>Bacteroidota</taxon>
        <taxon>Sphingobacteriia</taxon>
        <taxon>Sphingobacteriales</taxon>
        <taxon>Sphingobacteriaceae</taxon>
        <taxon>Pedobacter</taxon>
    </lineage>
</organism>
<dbReference type="SUPFAM" id="SSF89550">
    <property type="entry name" value="PHP domain-like"/>
    <property type="match status" value="1"/>
</dbReference>
<dbReference type="PANTHER" id="PTHR39181">
    <property type="entry name" value="TYROSINE-PROTEIN PHOSPHATASE YWQE"/>
    <property type="match status" value="1"/>
</dbReference>
<gene>
    <name evidence="6" type="ORF">EV200_103536</name>
    <name evidence="5" type="ORF">GCM10011413_27730</name>
</gene>
<dbReference type="EC" id="3.1.3.48" evidence="2"/>
<dbReference type="EMBL" id="BMJO01000004">
    <property type="protein sequence ID" value="GGE59744.1"/>
    <property type="molecule type" value="Genomic_DNA"/>
</dbReference>
<protein>
    <recommendedName>
        <fullName evidence="2">protein-tyrosine-phosphatase</fullName>
        <ecNumber evidence="2">3.1.3.48</ecNumber>
    </recommendedName>
</protein>
<evidence type="ECO:0000313" key="5">
    <source>
        <dbReference type="EMBL" id="GGE59744.1"/>
    </source>
</evidence>
<accession>A0A4R2HFB3</accession>
<keyword evidence="3" id="KW-0378">Hydrolase</keyword>
<evidence type="ECO:0000313" key="7">
    <source>
        <dbReference type="Proteomes" id="UP000295684"/>
    </source>
</evidence>
<dbReference type="RefSeq" id="WP_132531852.1">
    <property type="nucleotide sequence ID" value="NZ_BMJO01000004.1"/>
</dbReference>
<reference evidence="6 7" key="3">
    <citation type="submission" date="2019-03" db="EMBL/GenBank/DDBJ databases">
        <title>Genomic Encyclopedia of Type Strains, Phase IV (KMG-IV): sequencing the most valuable type-strain genomes for metagenomic binning, comparative biology and taxonomic classification.</title>
        <authorList>
            <person name="Goeker M."/>
        </authorList>
    </citation>
    <scope>NUCLEOTIDE SEQUENCE [LARGE SCALE GENOMIC DNA]</scope>
    <source>
        <strain evidence="6 7">DSM 103236</strain>
    </source>
</reference>
<evidence type="ECO:0000256" key="2">
    <source>
        <dbReference type="ARBA" id="ARBA00013064"/>
    </source>
</evidence>
<dbReference type="Pfam" id="PF19567">
    <property type="entry name" value="CpsB_CapC"/>
    <property type="match status" value="1"/>
</dbReference>
<dbReference type="GO" id="GO:0030145">
    <property type="term" value="F:manganese ion binding"/>
    <property type="evidence" value="ECO:0007669"/>
    <property type="project" value="InterPro"/>
</dbReference>
<dbReference type="OrthoDB" id="9788539at2"/>
<comment type="caution">
    <text evidence="6">The sequence shown here is derived from an EMBL/GenBank/DDBJ whole genome shotgun (WGS) entry which is preliminary data.</text>
</comment>
<comment type="similarity">
    <text evidence="1">Belongs to the metallo-dependent hydrolases superfamily. CpsB/CapC family.</text>
</comment>
<sequence length="249" mass="28719">MFNFFNKKNKITDISWLGIDMHSHILPGIDDGSPDVATSLRFVKALEDLGFDQLIATPHIFKELYPNTKLSIDQARFALQLAMDQANVSLKLDSGAEYMIDQDFDLEAEMCPIQQKFLLIEMSYLNESPNISQRVFDVEIKGYRPILAHPERYTFYFKDKTRLNRFRDKGCLLQLNLLSIVGYYGKEVKQLAEYLLKENMYDLAGTDLHHDKHLNTLTDAVQSGKLYDLLGHYAFKNKELFGQAMTQTT</sequence>
<reference evidence="5" key="4">
    <citation type="submission" date="2024-05" db="EMBL/GenBank/DDBJ databases">
        <authorList>
            <person name="Sun Q."/>
            <person name="Zhou Y."/>
        </authorList>
    </citation>
    <scope>NUCLEOTIDE SEQUENCE</scope>
    <source>
        <strain evidence="5">CGMCC 1.15644</strain>
    </source>
</reference>
<dbReference type="GO" id="GO:0004725">
    <property type="term" value="F:protein tyrosine phosphatase activity"/>
    <property type="evidence" value="ECO:0007669"/>
    <property type="project" value="UniProtKB-EC"/>
</dbReference>
<evidence type="ECO:0000256" key="3">
    <source>
        <dbReference type="ARBA" id="ARBA00022801"/>
    </source>
</evidence>
<evidence type="ECO:0000256" key="1">
    <source>
        <dbReference type="ARBA" id="ARBA00005750"/>
    </source>
</evidence>
<reference evidence="8" key="2">
    <citation type="journal article" date="2019" name="Int. J. Syst. Evol. Microbiol.">
        <title>The Global Catalogue of Microorganisms (GCM) 10K type strain sequencing project: providing services to taxonomists for standard genome sequencing and annotation.</title>
        <authorList>
            <consortium name="The Broad Institute Genomics Platform"/>
            <consortium name="The Broad Institute Genome Sequencing Center for Infectious Disease"/>
            <person name="Wu L."/>
            <person name="Ma J."/>
        </authorList>
    </citation>
    <scope>NUCLEOTIDE SEQUENCE [LARGE SCALE GENOMIC DNA]</scope>
    <source>
        <strain evidence="8">CGMCC 1.15644</strain>
    </source>
</reference>
<proteinExistence type="inferred from homology"/>
<dbReference type="InterPro" id="IPR016667">
    <property type="entry name" value="Caps_polysacc_synth_CpsB/CapC"/>
</dbReference>
<evidence type="ECO:0000313" key="6">
    <source>
        <dbReference type="EMBL" id="TCO27202.1"/>
    </source>
</evidence>
<dbReference type="AlphaFoldDB" id="A0A4R2HFB3"/>
<keyword evidence="8" id="KW-1185">Reference proteome</keyword>
<dbReference type="InterPro" id="IPR016195">
    <property type="entry name" value="Pol/histidinol_Pase-like"/>
</dbReference>
<dbReference type="Proteomes" id="UP000295684">
    <property type="component" value="Unassembled WGS sequence"/>
</dbReference>
<dbReference type="EMBL" id="SLWO01000003">
    <property type="protein sequence ID" value="TCO27202.1"/>
    <property type="molecule type" value="Genomic_DNA"/>
</dbReference>
<dbReference type="PANTHER" id="PTHR39181:SF1">
    <property type="entry name" value="TYROSINE-PROTEIN PHOSPHATASE YWQE"/>
    <property type="match status" value="1"/>
</dbReference>
<name>A0A4R2HFB3_9SPHI</name>
<comment type="catalytic activity">
    <reaction evidence="4">
        <text>O-phospho-L-tyrosyl-[protein] + H2O = L-tyrosyl-[protein] + phosphate</text>
        <dbReference type="Rhea" id="RHEA:10684"/>
        <dbReference type="Rhea" id="RHEA-COMP:10136"/>
        <dbReference type="Rhea" id="RHEA-COMP:20101"/>
        <dbReference type="ChEBI" id="CHEBI:15377"/>
        <dbReference type="ChEBI" id="CHEBI:43474"/>
        <dbReference type="ChEBI" id="CHEBI:46858"/>
        <dbReference type="ChEBI" id="CHEBI:61978"/>
        <dbReference type="EC" id="3.1.3.48"/>
    </reaction>
</comment>
<dbReference type="Proteomes" id="UP000622648">
    <property type="component" value="Unassembled WGS sequence"/>
</dbReference>